<proteinExistence type="predicted"/>
<feature type="coiled-coil region" evidence="1">
    <location>
        <begin position="113"/>
        <end position="140"/>
    </location>
</feature>
<accession>A0A6C0KEA8</accession>
<sequence length="198" mass="23108">MSFVSGNQTDPEKTKRYMKLMEIIDEISNVIPEQHYIDLCNSLKYLKDHESAELKDIVVMHPIVGVPEGTVSDLICRYFEYERENMVMLETSTIMRNKCLEQMHARRNTELCLELSTLRADALEEELNHLTAKLYNLEDILATPRVERAATAELMKISVVKKKHHEVMRQLKKNVSMVMPKYFDNRSSSILRFLLPCE</sequence>
<protein>
    <submittedName>
        <fullName evidence="2">Uncharacterized protein</fullName>
    </submittedName>
</protein>
<reference evidence="2" key="1">
    <citation type="journal article" date="2020" name="Nature">
        <title>Giant virus diversity and host interactions through global metagenomics.</title>
        <authorList>
            <person name="Schulz F."/>
            <person name="Roux S."/>
            <person name="Paez-Espino D."/>
            <person name="Jungbluth S."/>
            <person name="Walsh D.A."/>
            <person name="Denef V.J."/>
            <person name="McMahon K.D."/>
            <person name="Konstantinidis K.T."/>
            <person name="Eloe-Fadrosh E.A."/>
            <person name="Kyrpides N.C."/>
            <person name="Woyke T."/>
        </authorList>
    </citation>
    <scope>NUCLEOTIDE SEQUENCE</scope>
    <source>
        <strain evidence="2">GVMAG-S-1102113-126</strain>
    </source>
</reference>
<dbReference type="AlphaFoldDB" id="A0A6C0KEA8"/>
<name>A0A6C0KEA8_9ZZZZ</name>
<evidence type="ECO:0000256" key="1">
    <source>
        <dbReference type="SAM" id="Coils"/>
    </source>
</evidence>
<organism evidence="2">
    <name type="scientific">viral metagenome</name>
    <dbReference type="NCBI Taxonomy" id="1070528"/>
    <lineage>
        <taxon>unclassified sequences</taxon>
        <taxon>metagenomes</taxon>
        <taxon>organismal metagenomes</taxon>
    </lineage>
</organism>
<keyword evidence="1" id="KW-0175">Coiled coil</keyword>
<dbReference type="EMBL" id="MN740844">
    <property type="protein sequence ID" value="QHU14658.1"/>
    <property type="molecule type" value="Genomic_DNA"/>
</dbReference>
<evidence type="ECO:0000313" key="2">
    <source>
        <dbReference type="EMBL" id="QHU14658.1"/>
    </source>
</evidence>